<proteinExistence type="predicted"/>
<dbReference type="Proteomes" id="UP000193303">
    <property type="component" value="Unassembled WGS sequence"/>
</dbReference>
<evidence type="ECO:0000256" key="1">
    <source>
        <dbReference type="SAM" id="Coils"/>
    </source>
</evidence>
<dbReference type="Gene3D" id="3.40.1350.10">
    <property type="match status" value="1"/>
</dbReference>
<dbReference type="GO" id="GO:0003676">
    <property type="term" value="F:nucleic acid binding"/>
    <property type="evidence" value="ECO:0007669"/>
    <property type="project" value="InterPro"/>
</dbReference>
<dbReference type="OrthoDB" id="5561245at2"/>
<dbReference type="AlphaFoldDB" id="A0A1X3DIQ4"/>
<name>A0A1X3DIQ4_9NEIS</name>
<evidence type="ECO:0000313" key="2">
    <source>
        <dbReference type="EMBL" id="OSI21649.1"/>
    </source>
</evidence>
<dbReference type="EMBL" id="MTAB01000011">
    <property type="protein sequence ID" value="OSI21649.1"/>
    <property type="molecule type" value="Genomic_DNA"/>
</dbReference>
<sequence length="339" mass="39195">MGIYRCNKCGHLAEHAWQPNMAEVGCPKCHAPNKVYDTLFFVQKLLERYFAVNRELQALKIQEQESTEEHTQQQAQQAEYEQNNLLVGVNLAATDVLATAEQHEPLKKWFIKQNIEPTFDYSAVDMSGYFDEAAAEIGDKYHITKDILGRIGWAYRNSHTGINIDVGKMAQKDAQLINNLCRQFYSHTLFAKYFYQKQEKVIRLNLQKAAAIKHFFSGGWLEWYVLGKMLTEAKQRGKTYAFSCARNVKIKFGNEDIYELDVVFMPLGQPPLIIECKSGEFRKDIEKYVRLKKRLNLPTERFIVLATDLEATQTTALSSMYELTFVTPKTLMKNIRETM</sequence>
<protein>
    <recommendedName>
        <fullName evidence="4">DUF1887 domain-containing protein</fullName>
    </recommendedName>
</protein>
<dbReference type="InterPro" id="IPR011335">
    <property type="entry name" value="Restrct_endonuc-II-like"/>
</dbReference>
<evidence type="ECO:0008006" key="4">
    <source>
        <dbReference type="Google" id="ProtNLM"/>
    </source>
</evidence>
<keyword evidence="1" id="KW-0175">Coiled coil</keyword>
<gene>
    <name evidence="2" type="ORF">BV912_06235</name>
</gene>
<comment type="caution">
    <text evidence="2">The sequence shown here is derived from an EMBL/GenBank/DDBJ whole genome shotgun (WGS) entry which is preliminary data.</text>
</comment>
<accession>A0A1X3DIQ4</accession>
<dbReference type="InterPro" id="IPR011856">
    <property type="entry name" value="tRNA_endonuc-like_dom_sf"/>
</dbReference>
<organism evidence="2 3">
    <name type="scientific">Neisseria dumasiana</name>
    <dbReference type="NCBI Taxonomy" id="1931275"/>
    <lineage>
        <taxon>Bacteria</taxon>
        <taxon>Pseudomonadati</taxon>
        <taxon>Pseudomonadota</taxon>
        <taxon>Betaproteobacteria</taxon>
        <taxon>Neisseriales</taxon>
        <taxon>Neisseriaceae</taxon>
        <taxon>Neisseria</taxon>
    </lineage>
</organism>
<reference evidence="3" key="1">
    <citation type="submission" date="2017-01" db="EMBL/GenBank/DDBJ databases">
        <authorList>
            <person name="Mah S.A."/>
            <person name="Swanson W.J."/>
            <person name="Moy G.W."/>
            <person name="Vacquier V.D."/>
        </authorList>
    </citation>
    <scope>NUCLEOTIDE SEQUENCE [LARGE SCALE GENOMIC DNA]</scope>
    <source>
        <strain evidence="3">124861</strain>
    </source>
</reference>
<evidence type="ECO:0000313" key="3">
    <source>
        <dbReference type="Proteomes" id="UP000193303"/>
    </source>
</evidence>
<dbReference type="RefSeq" id="WP_085359206.1">
    <property type="nucleotide sequence ID" value="NZ_MTAB01000011.1"/>
</dbReference>
<dbReference type="SUPFAM" id="SSF52980">
    <property type="entry name" value="Restriction endonuclease-like"/>
    <property type="match status" value="1"/>
</dbReference>
<feature type="coiled-coil region" evidence="1">
    <location>
        <begin position="42"/>
        <end position="81"/>
    </location>
</feature>